<dbReference type="OrthoDB" id="3168582at2759"/>
<evidence type="ECO:0000313" key="1">
    <source>
        <dbReference type="EMBL" id="TEB29973.1"/>
    </source>
</evidence>
<gene>
    <name evidence="1" type="ORF">FA13DRAFT_1734316</name>
</gene>
<keyword evidence="2" id="KW-1185">Reference proteome</keyword>
<proteinExistence type="predicted"/>
<organism evidence="1 2">
    <name type="scientific">Coprinellus micaceus</name>
    <name type="common">Glistening ink-cap mushroom</name>
    <name type="synonym">Coprinus micaceus</name>
    <dbReference type="NCBI Taxonomy" id="71717"/>
    <lineage>
        <taxon>Eukaryota</taxon>
        <taxon>Fungi</taxon>
        <taxon>Dikarya</taxon>
        <taxon>Basidiomycota</taxon>
        <taxon>Agaricomycotina</taxon>
        <taxon>Agaricomycetes</taxon>
        <taxon>Agaricomycetidae</taxon>
        <taxon>Agaricales</taxon>
        <taxon>Agaricineae</taxon>
        <taxon>Psathyrellaceae</taxon>
        <taxon>Coprinellus</taxon>
    </lineage>
</organism>
<dbReference type="AlphaFoldDB" id="A0A4Y7T720"/>
<dbReference type="Proteomes" id="UP000298030">
    <property type="component" value="Unassembled WGS sequence"/>
</dbReference>
<protein>
    <submittedName>
        <fullName evidence="1">Uncharacterized protein</fullName>
    </submittedName>
</protein>
<name>A0A4Y7T720_COPMI</name>
<reference evidence="1 2" key="1">
    <citation type="journal article" date="2019" name="Nat. Ecol. Evol.">
        <title>Megaphylogeny resolves global patterns of mushroom evolution.</title>
        <authorList>
            <person name="Varga T."/>
            <person name="Krizsan K."/>
            <person name="Foldi C."/>
            <person name="Dima B."/>
            <person name="Sanchez-Garcia M."/>
            <person name="Sanchez-Ramirez S."/>
            <person name="Szollosi G.J."/>
            <person name="Szarkandi J.G."/>
            <person name="Papp V."/>
            <person name="Albert L."/>
            <person name="Andreopoulos W."/>
            <person name="Angelini C."/>
            <person name="Antonin V."/>
            <person name="Barry K.W."/>
            <person name="Bougher N.L."/>
            <person name="Buchanan P."/>
            <person name="Buyck B."/>
            <person name="Bense V."/>
            <person name="Catcheside P."/>
            <person name="Chovatia M."/>
            <person name="Cooper J."/>
            <person name="Damon W."/>
            <person name="Desjardin D."/>
            <person name="Finy P."/>
            <person name="Geml J."/>
            <person name="Haridas S."/>
            <person name="Hughes K."/>
            <person name="Justo A."/>
            <person name="Karasinski D."/>
            <person name="Kautmanova I."/>
            <person name="Kiss B."/>
            <person name="Kocsube S."/>
            <person name="Kotiranta H."/>
            <person name="LaButti K.M."/>
            <person name="Lechner B.E."/>
            <person name="Liimatainen K."/>
            <person name="Lipzen A."/>
            <person name="Lukacs Z."/>
            <person name="Mihaltcheva S."/>
            <person name="Morgado L.N."/>
            <person name="Niskanen T."/>
            <person name="Noordeloos M.E."/>
            <person name="Ohm R.A."/>
            <person name="Ortiz-Santana B."/>
            <person name="Ovrebo C."/>
            <person name="Racz N."/>
            <person name="Riley R."/>
            <person name="Savchenko A."/>
            <person name="Shiryaev A."/>
            <person name="Soop K."/>
            <person name="Spirin V."/>
            <person name="Szebenyi C."/>
            <person name="Tomsovsky M."/>
            <person name="Tulloss R.E."/>
            <person name="Uehling J."/>
            <person name="Grigoriev I.V."/>
            <person name="Vagvolgyi C."/>
            <person name="Papp T."/>
            <person name="Martin F.M."/>
            <person name="Miettinen O."/>
            <person name="Hibbett D.S."/>
            <person name="Nagy L.G."/>
        </authorList>
    </citation>
    <scope>NUCLEOTIDE SEQUENCE [LARGE SCALE GENOMIC DNA]</scope>
    <source>
        <strain evidence="1 2">FP101781</strain>
    </source>
</reference>
<sequence>MELSRLTQAAAALSSLLCSRGIRHAFYGSIFPALLAENPVTDEIFCIVETGSNHAHPFRRVRDACSGLDDFSVNHSPMTNRLHVTYRRPIPAIDIEILPAGEFGPRVLDNTTVMQVQNVPFLTYSEFIRAKLKNWMIRGSEKDASDIIFVLSQAWDRVDINRIPEQDMDQFAARNSSVTPAWAALRERYRN</sequence>
<evidence type="ECO:0000313" key="2">
    <source>
        <dbReference type="Proteomes" id="UP000298030"/>
    </source>
</evidence>
<accession>A0A4Y7T720</accession>
<dbReference type="EMBL" id="QPFP01000025">
    <property type="protein sequence ID" value="TEB29973.1"/>
    <property type="molecule type" value="Genomic_DNA"/>
</dbReference>
<comment type="caution">
    <text evidence="1">The sequence shown here is derived from an EMBL/GenBank/DDBJ whole genome shotgun (WGS) entry which is preliminary data.</text>
</comment>